<dbReference type="AlphaFoldDB" id="A0A2S3HT16"/>
<dbReference type="Gramene" id="PAN29237">
    <property type="protein sequence ID" value="PAN29237"/>
    <property type="gene ID" value="PAHAL_5G211100"/>
</dbReference>
<feature type="region of interest" description="Disordered" evidence="1">
    <location>
        <begin position="81"/>
        <end position="104"/>
    </location>
</feature>
<feature type="region of interest" description="Disordered" evidence="1">
    <location>
        <begin position="1"/>
        <end position="38"/>
    </location>
</feature>
<gene>
    <name evidence="2" type="ORF">PAHAL_5G211100</name>
</gene>
<dbReference type="Proteomes" id="UP000243499">
    <property type="component" value="Chromosome 5"/>
</dbReference>
<organism evidence="2">
    <name type="scientific">Panicum hallii</name>
    <dbReference type="NCBI Taxonomy" id="206008"/>
    <lineage>
        <taxon>Eukaryota</taxon>
        <taxon>Viridiplantae</taxon>
        <taxon>Streptophyta</taxon>
        <taxon>Embryophyta</taxon>
        <taxon>Tracheophyta</taxon>
        <taxon>Spermatophyta</taxon>
        <taxon>Magnoliopsida</taxon>
        <taxon>Liliopsida</taxon>
        <taxon>Poales</taxon>
        <taxon>Poaceae</taxon>
        <taxon>PACMAD clade</taxon>
        <taxon>Panicoideae</taxon>
        <taxon>Panicodae</taxon>
        <taxon>Paniceae</taxon>
        <taxon>Panicinae</taxon>
        <taxon>Panicum</taxon>
        <taxon>Panicum sect. Panicum</taxon>
    </lineage>
</organism>
<dbReference type="EMBL" id="CM008050">
    <property type="protein sequence ID" value="PAN29237.1"/>
    <property type="molecule type" value="Genomic_DNA"/>
</dbReference>
<evidence type="ECO:0000313" key="2">
    <source>
        <dbReference type="EMBL" id="PAN29237.1"/>
    </source>
</evidence>
<accession>A0A2S3HT16</accession>
<evidence type="ECO:0000256" key="1">
    <source>
        <dbReference type="SAM" id="MobiDB-lite"/>
    </source>
</evidence>
<name>A0A2S3HT16_9POAL</name>
<proteinExistence type="predicted"/>
<protein>
    <submittedName>
        <fullName evidence="2">Uncharacterized protein</fullName>
    </submittedName>
</protein>
<sequence length="104" mass="11587">MPQIGGSGAAARQEPRLETPKPRPARVQGRGQHGRGRVAWQWQRAWTCGWGRRPWSRRAWRNKLTGGGKHRSTMARIELGLGRSVSRRSSGRIRTGSGGAHINK</sequence>
<reference evidence="2" key="1">
    <citation type="submission" date="2018-04" db="EMBL/GenBank/DDBJ databases">
        <title>WGS assembly of Panicum hallii.</title>
        <authorList>
            <person name="Lovell J."/>
            <person name="Jenkins J."/>
            <person name="Lowry D."/>
            <person name="Mamidi S."/>
            <person name="Sreedasyam A."/>
            <person name="Weng X."/>
            <person name="Barry K."/>
            <person name="Bonette J."/>
            <person name="Campitelli B."/>
            <person name="Daum C."/>
            <person name="Gordon S."/>
            <person name="Gould B."/>
            <person name="Lipzen A."/>
            <person name="Macqueen A."/>
            <person name="Palacio-Mejia J."/>
            <person name="Plott C."/>
            <person name="Shakirov E."/>
            <person name="Shu S."/>
            <person name="Yoshinaga Y."/>
            <person name="Zane M."/>
            <person name="Rokhsar D."/>
            <person name="Grimwood J."/>
            <person name="Schmutz J."/>
            <person name="Juenger T."/>
        </authorList>
    </citation>
    <scope>NUCLEOTIDE SEQUENCE [LARGE SCALE GENOMIC DNA]</scope>
    <source>
        <strain evidence="2">FIL2</strain>
    </source>
</reference>